<organism evidence="1 2">
    <name type="scientific">Streptomyces xiamenensis</name>
    <dbReference type="NCBI Taxonomy" id="408015"/>
    <lineage>
        <taxon>Bacteria</taxon>
        <taxon>Bacillati</taxon>
        <taxon>Actinomycetota</taxon>
        <taxon>Actinomycetes</taxon>
        <taxon>Kitasatosporales</taxon>
        <taxon>Streptomycetaceae</taxon>
        <taxon>Streptomyces</taxon>
    </lineage>
</organism>
<dbReference type="EMBL" id="CP009922">
    <property type="protein sequence ID" value="AKG42107.1"/>
    <property type="molecule type" value="Genomic_DNA"/>
</dbReference>
<keyword evidence="2" id="KW-1185">Reference proteome</keyword>
<dbReference type="Proteomes" id="UP000034034">
    <property type="component" value="Chromosome"/>
</dbReference>
<reference evidence="1" key="1">
    <citation type="submission" date="2019-08" db="EMBL/GenBank/DDBJ databases">
        <title>Complete genome sequence of a mangrove-derived Streptomyces xiamenensis.</title>
        <authorList>
            <person name="Xu J."/>
        </authorList>
    </citation>
    <scope>NUCLEOTIDE SEQUENCE</scope>
    <source>
        <strain evidence="1">318</strain>
    </source>
</reference>
<evidence type="ECO:0000313" key="1">
    <source>
        <dbReference type="EMBL" id="AKG42107.1"/>
    </source>
</evidence>
<proteinExistence type="predicted"/>
<gene>
    <name evidence="1" type="ORF">SXIM_07230</name>
</gene>
<dbReference type="HOGENOM" id="CLU_3048679_0_0_11"/>
<accession>A0A0F7FRI7</accession>
<dbReference type="PATRIC" id="fig|408015.6.peg.754"/>
<dbReference type="AlphaFoldDB" id="A0A0F7FRI7"/>
<protein>
    <submittedName>
        <fullName evidence="1">Uncharacterized protein</fullName>
    </submittedName>
</protein>
<name>A0A0F7FRI7_9ACTN</name>
<dbReference type="KEGG" id="sxi:SXIM_07230"/>
<sequence length="54" mass="5922">MTVPRIHRPAGFLPRLIEQGCPVRRPSRCGIGARVPFGPTWDPLAAGRPKAVVY</sequence>
<evidence type="ECO:0000313" key="2">
    <source>
        <dbReference type="Proteomes" id="UP000034034"/>
    </source>
</evidence>
<dbReference type="STRING" id="408015.SXIM_07230"/>